<proteinExistence type="predicted"/>
<evidence type="ECO:0000313" key="2">
    <source>
        <dbReference type="Proteomes" id="UP001234297"/>
    </source>
</evidence>
<gene>
    <name evidence="1" type="ORF">MRB53_002528</name>
</gene>
<sequence length="99" mass="12042">MDYLRVQVDDDDCNDYYEGPIRSEFESDDSNDEDNPRNDYPDEESSEDDEHENRSSNDQSEHDELENRSPSHQSEQENYMYEEDVVDDDEEGDWRWEYR</sequence>
<keyword evidence="2" id="KW-1185">Reference proteome</keyword>
<dbReference type="EMBL" id="CM056809">
    <property type="protein sequence ID" value="KAJ8649505.1"/>
    <property type="molecule type" value="Genomic_DNA"/>
</dbReference>
<accession>A0ACC2MVQ2</accession>
<evidence type="ECO:0000313" key="1">
    <source>
        <dbReference type="EMBL" id="KAJ8649505.1"/>
    </source>
</evidence>
<reference evidence="1 2" key="1">
    <citation type="journal article" date="2022" name="Hortic Res">
        <title>A haplotype resolved chromosomal level avocado genome allows analysis of novel avocado genes.</title>
        <authorList>
            <person name="Nath O."/>
            <person name="Fletcher S.J."/>
            <person name="Hayward A."/>
            <person name="Shaw L.M."/>
            <person name="Masouleh A.K."/>
            <person name="Furtado A."/>
            <person name="Henry R.J."/>
            <person name="Mitter N."/>
        </authorList>
    </citation>
    <scope>NUCLEOTIDE SEQUENCE [LARGE SCALE GENOMIC DNA]</scope>
    <source>
        <strain evidence="2">cv. Hass</strain>
    </source>
</reference>
<comment type="caution">
    <text evidence="1">The sequence shown here is derived from an EMBL/GenBank/DDBJ whole genome shotgun (WGS) entry which is preliminary data.</text>
</comment>
<dbReference type="Proteomes" id="UP001234297">
    <property type="component" value="Chromosome 1"/>
</dbReference>
<protein>
    <submittedName>
        <fullName evidence="1">Uncharacterized protein</fullName>
    </submittedName>
</protein>
<organism evidence="1 2">
    <name type="scientific">Persea americana</name>
    <name type="common">Avocado</name>
    <dbReference type="NCBI Taxonomy" id="3435"/>
    <lineage>
        <taxon>Eukaryota</taxon>
        <taxon>Viridiplantae</taxon>
        <taxon>Streptophyta</taxon>
        <taxon>Embryophyta</taxon>
        <taxon>Tracheophyta</taxon>
        <taxon>Spermatophyta</taxon>
        <taxon>Magnoliopsida</taxon>
        <taxon>Magnoliidae</taxon>
        <taxon>Laurales</taxon>
        <taxon>Lauraceae</taxon>
        <taxon>Persea</taxon>
    </lineage>
</organism>
<name>A0ACC2MVQ2_PERAE</name>